<reference evidence="5 6" key="1">
    <citation type="submission" date="2019-09" db="EMBL/GenBank/DDBJ databases">
        <title>Draft genome sequences of 48 bacterial type strains from the CCUG.</title>
        <authorList>
            <person name="Tunovic T."/>
            <person name="Pineiro-Iglesias B."/>
            <person name="Unosson C."/>
            <person name="Inganas E."/>
            <person name="Ohlen M."/>
            <person name="Cardew S."/>
            <person name="Jensie-Markopoulos S."/>
            <person name="Salva-Serra F."/>
            <person name="Jaen-Luchoro D."/>
            <person name="Karlsson R."/>
            <person name="Svensson-Stadler L."/>
            <person name="Chun J."/>
            <person name="Moore E."/>
        </authorList>
    </citation>
    <scope>NUCLEOTIDE SEQUENCE [LARGE SCALE GENOMIC DNA]</scope>
    <source>
        <strain evidence="5 6">CCUG 30977</strain>
    </source>
</reference>
<dbReference type="GO" id="GO:0043565">
    <property type="term" value="F:sequence-specific DNA binding"/>
    <property type="evidence" value="ECO:0007669"/>
    <property type="project" value="InterPro"/>
</dbReference>
<protein>
    <submittedName>
        <fullName evidence="5">Helix-turn-helix domain-containing protein</fullName>
    </submittedName>
</protein>
<dbReference type="SMART" id="SM00342">
    <property type="entry name" value="HTH_ARAC"/>
    <property type="match status" value="1"/>
</dbReference>
<dbReference type="GO" id="GO:0003700">
    <property type="term" value="F:DNA-binding transcription factor activity"/>
    <property type="evidence" value="ECO:0007669"/>
    <property type="project" value="InterPro"/>
</dbReference>
<sequence>MVCKHRTTFPHHAMSHALVPRPLLLQRSSHDVDEQATLLQGWQQDYVQLSSGAFEGRFVEARLARMHLFVEDTSRRLLQRGARPADRLALGVPLSLGRGPVSFCGHTDWQGPAREAHFCSFSGADGFEFMTPEGLSMAGLDLPLDELLALATEEDHPALGRLASQAGLHRADPAGLRALQEQLSGALALITALPARQDDERACTQLQQALMSNVLALLPGSLTPTAPHRAAQLVARAQAFVRDDPETPHTVATLCQALGVSRRTLQAAFQQVTGLAPAAFLRTVRLAGARRALKEARSVAEAATQWGFWHLGLFAQDYRALYDELPSQTWRRLHGGPAALH</sequence>
<dbReference type="AlphaFoldDB" id="A0A643FCQ6"/>
<organism evidence="5 6">
    <name type="scientific">Ideonella dechloratans</name>
    <dbReference type="NCBI Taxonomy" id="36863"/>
    <lineage>
        <taxon>Bacteria</taxon>
        <taxon>Pseudomonadati</taxon>
        <taxon>Pseudomonadota</taxon>
        <taxon>Betaproteobacteria</taxon>
        <taxon>Burkholderiales</taxon>
        <taxon>Sphaerotilaceae</taxon>
        <taxon>Ideonella</taxon>
    </lineage>
</organism>
<dbReference type="PANTHER" id="PTHR46796">
    <property type="entry name" value="HTH-TYPE TRANSCRIPTIONAL ACTIVATOR RHAS-RELATED"/>
    <property type="match status" value="1"/>
</dbReference>
<dbReference type="OrthoDB" id="185346at2"/>
<proteinExistence type="predicted"/>
<dbReference type="Proteomes" id="UP000430120">
    <property type="component" value="Unassembled WGS sequence"/>
</dbReference>
<evidence type="ECO:0000256" key="3">
    <source>
        <dbReference type="ARBA" id="ARBA00023163"/>
    </source>
</evidence>
<dbReference type="InterPro" id="IPR009057">
    <property type="entry name" value="Homeodomain-like_sf"/>
</dbReference>
<dbReference type="PROSITE" id="PS01124">
    <property type="entry name" value="HTH_ARAC_FAMILY_2"/>
    <property type="match status" value="1"/>
</dbReference>
<evidence type="ECO:0000259" key="4">
    <source>
        <dbReference type="PROSITE" id="PS01124"/>
    </source>
</evidence>
<keyword evidence="3" id="KW-0804">Transcription</keyword>
<keyword evidence="2" id="KW-0238">DNA-binding</keyword>
<feature type="domain" description="HTH araC/xylS-type" evidence="4">
    <location>
        <begin position="235"/>
        <end position="332"/>
    </location>
</feature>
<dbReference type="Gene3D" id="1.10.10.60">
    <property type="entry name" value="Homeodomain-like"/>
    <property type="match status" value="1"/>
</dbReference>
<comment type="caution">
    <text evidence="5">The sequence shown here is derived from an EMBL/GenBank/DDBJ whole genome shotgun (WGS) entry which is preliminary data.</text>
</comment>
<evidence type="ECO:0000313" key="6">
    <source>
        <dbReference type="Proteomes" id="UP000430120"/>
    </source>
</evidence>
<evidence type="ECO:0000256" key="1">
    <source>
        <dbReference type="ARBA" id="ARBA00023015"/>
    </source>
</evidence>
<evidence type="ECO:0000313" key="5">
    <source>
        <dbReference type="EMBL" id="KAB0583086.1"/>
    </source>
</evidence>
<dbReference type="InterPro" id="IPR050204">
    <property type="entry name" value="AraC_XylS_family_regulators"/>
</dbReference>
<keyword evidence="6" id="KW-1185">Reference proteome</keyword>
<dbReference type="EMBL" id="VZPB01000018">
    <property type="protein sequence ID" value="KAB0583086.1"/>
    <property type="molecule type" value="Genomic_DNA"/>
</dbReference>
<dbReference type="SUPFAM" id="SSF46689">
    <property type="entry name" value="Homeodomain-like"/>
    <property type="match status" value="1"/>
</dbReference>
<evidence type="ECO:0000256" key="2">
    <source>
        <dbReference type="ARBA" id="ARBA00023125"/>
    </source>
</evidence>
<dbReference type="InterPro" id="IPR018062">
    <property type="entry name" value="HTH_AraC-typ_CS"/>
</dbReference>
<dbReference type="PROSITE" id="PS00041">
    <property type="entry name" value="HTH_ARAC_FAMILY_1"/>
    <property type="match status" value="1"/>
</dbReference>
<dbReference type="InterPro" id="IPR018060">
    <property type="entry name" value="HTH_AraC"/>
</dbReference>
<keyword evidence="1" id="KW-0805">Transcription regulation</keyword>
<gene>
    <name evidence="5" type="ORF">F7Q92_09430</name>
</gene>
<dbReference type="Pfam" id="PF12833">
    <property type="entry name" value="HTH_18"/>
    <property type="match status" value="1"/>
</dbReference>
<name>A0A643FCQ6_IDEDE</name>
<accession>A0A643FCQ6</accession>
<dbReference type="PANTHER" id="PTHR46796:SF12">
    <property type="entry name" value="HTH-TYPE DNA-BINDING TRANSCRIPTIONAL ACTIVATOR EUTR"/>
    <property type="match status" value="1"/>
</dbReference>